<keyword evidence="3" id="KW-1185">Reference proteome</keyword>
<evidence type="ECO:0000313" key="2">
    <source>
        <dbReference type="EMBL" id="KAI1725520.1"/>
    </source>
</evidence>
<dbReference type="SMART" id="SM00800">
    <property type="entry name" value="uDENN"/>
    <property type="match status" value="1"/>
</dbReference>
<organism evidence="2 3">
    <name type="scientific">Ditylenchus destructor</name>
    <dbReference type="NCBI Taxonomy" id="166010"/>
    <lineage>
        <taxon>Eukaryota</taxon>
        <taxon>Metazoa</taxon>
        <taxon>Ecdysozoa</taxon>
        <taxon>Nematoda</taxon>
        <taxon>Chromadorea</taxon>
        <taxon>Rhabditida</taxon>
        <taxon>Tylenchina</taxon>
        <taxon>Tylenchomorpha</taxon>
        <taxon>Sphaerularioidea</taxon>
        <taxon>Anguinidae</taxon>
        <taxon>Anguininae</taxon>
        <taxon>Ditylenchus</taxon>
    </lineage>
</organism>
<dbReference type="GO" id="GO:0005085">
    <property type="term" value="F:guanyl-nucleotide exchange factor activity"/>
    <property type="evidence" value="ECO:0007669"/>
    <property type="project" value="InterPro"/>
</dbReference>
<name>A0AAD4R8V5_9BILA</name>
<dbReference type="AlphaFoldDB" id="A0AAD4R8V5"/>
<proteinExistence type="predicted"/>
<dbReference type="Pfam" id="PF03456">
    <property type="entry name" value="uDENN"/>
    <property type="match status" value="1"/>
</dbReference>
<dbReference type="SMART" id="SM00799">
    <property type="entry name" value="DENN"/>
    <property type="match status" value="1"/>
</dbReference>
<reference evidence="2" key="1">
    <citation type="submission" date="2022-01" db="EMBL/GenBank/DDBJ databases">
        <title>Genome Sequence Resource for Two Populations of Ditylenchus destructor, the Migratory Endoparasitic Phytonematode.</title>
        <authorList>
            <person name="Zhang H."/>
            <person name="Lin R."/>
            <person name="Xie B."/>
        </authorList>
    </citation>
    <scope>NUCLEOTIDE SEQUENCE</scope>
    <source>
        <strain evidence="2">BazhouSP</strain>
    </source>
</reference>
<dbReference type="PANTHER" id="PTHR13196:SF14">
    <property type="entry name" value="UDENN DOMAIN-CONTAINING PROTEIN"/>
    <property type="match status" value="1"/>
</dbReference>
<dbReference type="Proteomes" id="UP001201812">
    <property type="component" value="Unassembled WGS sequence"/>
</dbReference>
<dbReference type="PANTHER" id="PTHR13196">
    <property type="entry name" value="DENN DOMAIN-CONTAINING"/>
    <property type="match status" value="1"/>
</dbReference>
<feature type="domain" description="UDENN" evidence="1">
    <location>
        <begin position="21"/>
        <end position="244"/>
    </location>
</feature>
<accession>A0AAD4R8V5</accession>
<dbReference type="PROSITE" id="PS50211">
    <property type="entry name" value="DENN"/>
    <property type="match status" value="1"/>
</dbReference>
<dbReference type="GO" id="GO:1901981">
    <property type="term" value="F:phosphatidylinositol phosphate binding"/>
    <property type="evidence" value="ECO:0007669"/>
    <property type="project" value="TreeGrafter"/>
</dbReference>
<dbReference type="Gene3D" id="3.30.450.200">
    <property type="match status" value="1"/>
</dbReference>
<dbReference type="EMBL" id="JAKKPZ010000002">
    <property type="protein sequence ID" value="KAI1725520.1"/>
    <property type="molecule type" value="Genomic_DNA"/>
</dbReference>
<dbReference type="InterPro" id="IPR001194">
    <property type="entry name" value="cDENN_dom"/>
</dbReference>
<evidence type="ECO:0000259" key="1">
    <source>
        <dbReference type="PROSITE" id="PS50211"/>
    </source>
</evidence>
<gene>
    <name evidence="2" type="ORF">DdX_02180</name>
</gene>
<dbReference type="InterPro" id="IPR037516">
    <property type="entry name" value="Tripartite_DENN"/>
</dbReference>
<dbReference type="GO" id="GO:0032456">
    <property type="term" value="P:endocytic recycling"/>
    <property type="evidence" value="ECO:0007669"/>
    <property type="project" value="TreeGrafter"/>
</dbReference>
<evidence type="ECO:0000313" key="3">
    <source>
        <dbReference type="Proteomes" id="UP001201812"/>
    </source>
</evidence>
<dbReference type="GO" id="GO:0005829">
    <property type="term" value="C:cytosol"/>
    <property type="evidence" value="ECO:0007669"/>
    <property type="project" value="TreeGrafter"/>
</dbReference>
<sequence length="244" mass="27427">MTSSRLRSNVATYFDVCCEVRRTLPRFDSQNRGCSLNILYPPGFDDKALLKSIPQFCFPCNSENDESDAVQLFTFALTDAAGQYTFGYCRYTPGINTCLCVLSGLSASLWATHFYKFLNHLSNVVNNGTHEDIEALMINAYCTDIQQYVEGQTSGAKLTLNACTSIGKFSEDIPDNTKLPTLSTDKIMLEFYNAINERQMIPLYCSLLKERRIIFTSRKLGQFMCLCRNTAALSISLAELVRLV</sequence>
<protein>
    <submittedName>
        <fullName evidence="2">DENN (AEX-3) domain-containing protein</fullName>
    </submittedName>
</protein>
<dbReference type="Pfam" id="PF02141">
    <property type="entry name" value="DENN"/>
    <property type="match status" value="1"/>
</dbReference>
<dbReference type="InterPro" id="IPR005113">
    <property type="entry name" value="uDENN_dom"/>
</dbReference>
<comment type="caution">
    <text evidence="2">The sequence shown here is derived from an EMBL/GenBank/DDBJ whole genome shotgun (WGS) entry which is preliminary data.</text>
</comment>
<dbReference type="InterPro" id="IPR040032">
    <property type="entry name" value="DENND1A/B/C"/>
</dbReference>
<dbReference type="GO" id="GO:0006897">
    <property type="term" value="P:endocytosis"/>
    <property type="evidence" value="ECO:0007669"/>
    <property type="project" value="TreeGrafter"/>
</dbReference>